<protein>
    <recommendedName>
        <fullName evidence="4">PEP-CTERM protein-sorting domain-containing protein</fullName>
    </recommendedName>
</protein>
<dbReference type="KEGG" id="lpav:PLANPX_0398"/>
<evidence type="ECO:0000256" key="1">
    <source>
        <dbReference type="SAM" id="SignalP"/>
    </source>
</evidence>
<dbReference type="Proteomes" id="UP000326837">
    <property type="component" value="Chromosome"/>
</dbReference>
<name>A0A5K7X917_9BACT</name>
<evidence type="ECO:0008006" key="4">
    <source>
        <dbReference type="Google" id="ProtNLM"/>
    </source>
</evidence>
<keyword evidence="1" id="KW-0732">Signal</keyword>
<dbReference type="PROSITE" id="PS51257">
    <property type="entry name" value="PROKAR_LIPOPROTEIN"/>
    <property type="match status" value="1"/>
</dbReference>
<evidence type="ECO:0000313" key="2">
    <source>
        <dbReference type="EMBL" id="BBO30786.1"/>
    </source>
</evidence>
<proteinExistence type="predicted"/>
<sequence>MKVMNWKRAVAATLMAAGCWTPSFVQAGNLPLSDPSFEAYVLPSGGYAYANVYRPTSGWVGNPDGTGPLDGGFNASNWIYDSVYAEGSTLRGAPRTGTQAMHGRGQYSAQESSAVFEAGKTYTFSIFAQGDHNSAIIGDNVTGPGWDSRVWLYLYDGSKPFSEAGSLTYGRYSPAGDRFNQNNFVNRTPGSTAAQSRAAWQQISISWTVQPGAAEIGKPVGVAFWSASDNCLDDASLSATPEPSSAIMAGLAGISLLSTRRKRS</sequence>
<evidence type="ECO:0000313" key="3">
    <source>
        <dbReference type="Proteomes" id="UP000326837"/>
    </source>
</evidence>
<feature type="signal peptide" evidence="1">
    <location>
        <begin position="1"/>
        <end position="27"/>
    </location>
</feature>
<dbReference type="AlphaFoldDB" id="A0A5K7X917"/>
<dbReference type="EMBL" id="AP021861">
    <property type="protein sequence ID" value="BBO30786.1"/>
    <property type="molecule type" value="Genomic_DNA"/>
</dbReference>
<keyword evidence="3" id="KW-1185">Reference proteome</keyword>
<organism evidence="2 3">
    <name type="scientific">Lacipirellula parvula</name>
    <dbReference type="NCBI Taxonomy" id="2650471"/>
    <lineage>
        <taxon>Bacteria</taxon>
        <taxon>Pseudomonadati</taxon>
        <taxon>Planctomycetota</taxon>
        <taxon>Planctomycetia</taxon>
        <taxon>Pirellulales</taxon>
        <taxon>Lacipirellulaceae</taxon>
        <taxon>Lacipirellula</taxon>
    </lineage>
</organism>
<feature type="chain" id="PRO_5024984836" description="PEP-CTERM protein-sorting domain-containing protein" evidence="1">
    <location>
        <begin position="28"/>
        <end position="264"/>
    </location>
</feature>
<accession>A0A5K7X917</accession>
<dbReference type="RefSeq" id="WP_152097055.1">
    <property type="nucleotide sequence ID" value="NZ_AP021861.1"/>
</dbReference>
<reference evidence="3" key="1">
    <citation type="submission" date="2019-10" db="EMBL/GenBank/DDBJ databases">
        <title>Lacipirellula parvula gen. nov., sp. nov., representing a lineage of planctomycetes widespread in freshwater anoxic habitats, and description of the family Lacipirellulaceae.</title>
        <authorList>
            <person name="Dedysh S.N."/>
            <person name="Kulichevskaya I.S."/>
            <person name="Beletsky A.V."/>
            <person name="Rakitin A.L."/>
            <person name="Mardanov A.V."/>
            <person name="Ivanova A.A."/>
            <person name="Saltykova V.X."/>
            <person name="Rijpstra W.I.C."/>
            <person name="Sinninghe Damste J.S."/>
            <person name="Ravin N.V."/>
        </authorList>
    </citation>
    <scope>NUCLEOTIDE SEQUENCE [LARGE SCALE GENOMIC DNA]</scope>
    <source>
        <strain evidence="3">PX69</strain>
    </source>
</reference>
<gene>
    <name evidence="2" type="ORF">PLANPX_0398</name>
</gene>